<dbReference type="Proteomes" id="UP001159179">
    <property type="component" value="Unassembled WGS sequence"/>
</dbReference>
<dbReference type="EMBL" id="JAROYP010000001">
    <property type="protein sequence ID" value="MDH5159815.1"/>
    <property type="molecule type" value="Genomic_DNA"/>
</dbReference>
<dbReference type="AlphaFoldDB" id="A0AAW6SNR4"/>
<accession>A0AAW6SNR4</accession>
<dbReference type="InterPro" id="IPR056937">
    <property type="entry name" value="YqbQ/XkdQ"/>
</dbReference>
<feature type="region of interest" description="Disordered" evidence="1">
    <location>
        <begin position="324"/>
        <end position="347"/>
    </location>
</feature>
<dbReference type="Pfam" id="PF24032">
    <property type="entry name" value="YQBQ"/>
    <property type="match status" value="1"/>
</dbReference>
<proteinExistence type="predicted"/>
<organism evidence="3 4">
    <name type="scientific">Heyndrickxia oleronia</name>
    <dbReference type="NCBI Taxonomy" id="38875"/>
    <lineage>
        <taxon>Bacteria</taxon>
        <taxon>Bacillati</taxon>
        <taxon>Bacillota</taxon>
        <taxon>Bacilli</taxon>
        <taxon>Bacillales</taxon>
        <taxon>Bacillaceae</taxon>
        <taxon>Heyndrickxia</taxon>
    </lineage>
</organism>
<dbReference type="RefSeq" id="WP_280615656.1">
    <property type="nucleotide sequence ID" value="NZ_JAROYP010000001.1"/>
</dbReference>
<feature type="domain" description="YqbQ/XkdQ" evidence="2">
    <location>
        <begin position="25"/>
        <end position="319"/>
    </location>
</feature>
<name>A0AAW6SNR4_9BACI</name>
<sequence length="347" mass="38304">MTQKLRVIYYHNGMVRDLAGRVQEVTIDGNVTRAYRSCSISLNNTSDGRKYAIPFKNGGEVRVHYGNTEIFRGILFATSIDSTGAQSLTAHDPNVYLTKNSDTVRFVGKTATQILSTLCGKYGIAVGSLANTRHVIPRFIVRGKTLYDIVVTALTETQKATGKRYRFRNVAGKLELVEVTTQVKRLVLENKRNIIDASFSESIEDVKTRVKLTGGDEEKPVTFEVSSPSTSQYGVMQHYEHKSDVKSAKELKPLADALLAELSKPSQEFSVTAIGDIEVVSATTVVVDESMTGIKGAFYVASDSHTFSADGTHTMSLSLSRELELPQIEYDPPEEPKPKKKKEANKK</sequence>
<evidence type="ECO:0000313" key="4">
    <source>
        <dbReference type="Proteomes" id="UP001159179"/>
    </source>
</evidence>
<dbReference type="SUPFAM" id="SSF69279">
    <property type="entry name" value="Phage tail proteins"/>
    <property type="match status" value="1"/>
</dbReference>
<reference evidence="3" key="1">
    <citation type="submission" date="2023-03" db="EMBL/GenBank/DDBJ databases">
        <title>Bacterial isolates from washroom surfaces on a university campus.</title>
        <authorList>
            <person name="Holman D.B."/>
            <person name="Gzyl K.E."/>
            <person name="Taheri A.E."/>
        </authorList>
    </citation>
    <scope>NUCLEOTIDE SEQUENCE</scope>
    <source>
        <strain evidence="3">RD03</strain>
    </source>
</reference>
<comment type="caution">
    <text evidence="3">The sequence shown here is derived from an EMBL/GenBank/DDBJ whole genome shotgun (WGS) entry which is preliminary data.</text>
</comment>
<protein>
    <recommendedName>
        <fullName evidence="2">YqbQ/XkdQ domain-containing protein</fullName>
    </recommendedName>
</protein>
<gene>
    <name evidence="3" type="ORF">P5X88_02640</name>
</gene>
<evidence type="ECO:0000259" key="2">
    <source>
        <dbReference type="Pfam" id="PF24032"/>
    </source>
</evidence>
<evidence type="ECO:0000313" key="3">
    <source>
        <dbReference type="EMBL" id="MDH5159815.1"/>
    </source>
</evidence>
<evidence type="ECO:0000256" key="1">
    <source>
        <dbReference type="SAM" id="MobiDB-lite"/>
    </source>
</evidence>
<feature type="compositionally biased region" description="Basic residues" evidence="1">
    <location>
        <begin position="338"/>
        <end position="347"/>
    </location>
</feature>